<dbReference type="PANTHER" id="PTHR23518">
    <property type="entry name" value="C-METHYLTRANSFERASE"/>
    <property type="match status" value="1"/>
</dbReference>
<feature type="transmembrane region" description="Helical" evidence="5">
    <location>
        <begin position="194"/>
        <end position="217"/>
    </location>
</feature>
<organism evidence="7">
    <name type="scientific">marine sediment metagenome</name>
    <dbReference type="NCBI Taxonomy" id="412755"/>
    <lineage>
        <taxon>unclassified sequences</taxon>
        <taxon>metagenomes</taxon>
        <taxon>ecological metagenomes</taxon>
    </lineage>
</organism>
<dbReference type="GO" id="GO:0016020">
    <property type="term" value="C:membrane"/>
    <property type="evidence" value="ECO:0007669"/>
    <property type="project" value="UniProtKB-SubCell"/>
</dbReference>
<dbReference type="InterPro" id="IPR005829">
    <property type="entry name" value="Sugar_transporter_CS"/>
</dbReference>
<comment type="subcellular location">
    <subcellularLocation>
        <location evidence="1">Membrane</location>
        <topology evidence="1">Multi-pass membrane protein</topology>
    </subcellularLocation>
</comment>
<dbReference type="EMBL" id="BARV01025056">
    <property type="protein sequence ID" value="GAI40166.1"/>
    <property type="molecule type" value="Genomic_DNA"/>
</dbReference>
<keyword evidence="3 5" id="KW-1133">Transmembrane helix</keyword>
<feature type="transmembrane region" description="Helical" evidence="5">
    <location>
        <begin position="223"/>
        <end position="244"/>
    </location>
</feature>
<evidence type="ECO:0000256" key="5">
    <source>
        <dbReference type="SAM" id="Phobius"/>
    </source>
</evidence>
<accession>X1PCG9</accession>
<dbReference type="Gene3D" id="1.20.1250.20">
    <property type="entry name" value="MFS general substrate transporter like domains"/>
    <property type="match status" value="1"/>
</dbReference>
<keyword evidence="2 5" id="KW-0812">Transmembrane</keyword>
<evidence type="ECO:0000256" key="2">
    <source>
        <dbReference type="ARBA" id="ARBA00022692"/>
    </source>
</evidence>
<evidence type="ECO:0000256" key="1">
    <source>
        <dbReference type="ARBA" id="ARBA00004141"/>
    </source>
</evidence>
<dbReference type="InterPro" id="IPR036259">
    <property type="entry name" value="MFS_trans_sf"/>
</dbReference>
<evidence type="ECO:0000256" key="4">
    <source>
        <dbReference type="ARBA" id="ARBA00023136"/>
    </source>
</evidence>
<reference evidence="7" key="1">
    <citation type="journal article" date="2014" name="Front. Microbiol.">
        <title>High frequency of phylogenetically diverse reductive dehalogenase-homologous genes in deep subseafloor sedimentary metagenomes.</title>
        <authorList>
            <person name="Kawai M."/>
            <person name="Futagami T."/>
            <person name="Toyoda A."/>
            <person name="Takaki Y."/>
            <person name="Nishi S."/>
            <person name="Hori S."/>
            <person name="Arai W."/>
            <person name="Tsubouchi T."/>
            <person name="Morono Y."/>
            <person name="Uchiyama I."/>
            <person name="Ito T."/>
            <person name="Fujiyama A."/>
            <person name="Inagaki F."/>
            <person name="Takami H."/>
        </authorList>
    </citation>
    <scope>NUCLEOTIDE SEQUENCE</scope>
    <source>
        <strain evidence="7">Expedition CK06-06</strain>
    </source>
</reference>
<feature type="non-terminal residue" evidence="7">
    <location>
        <position position="1"/>
    </location>
</feature>
<dbReference type="Pfam" id="PF07690">
    <property type="entry name" value="MFS_1"/>
    <property type="match status" value="1"/>
</dbReference>
<feature type="transmembrane region" description="Helical" evidence="5">
    <location>
        <begin position="74"/>
        <end position="96"/>
    </location>
</feature>
<sequence length="246" mass="26763">AIAAIIIYLVQGGGLQLSLKTYQWLVLVGVVPTVLAVVILLIFVSEQRPSPAGSAHRGLTLNKLTTGFDTRFKVFLAIMAVFTLGNSSDFFVILRAQNLEAPLIHVVLMLVLFNITYAVISLPAGILSDRLGRRRVITLGWFIYALVYLGFAVASNLWQVWVLFACYGIYYGIVEGVARAFVADSVTEEKRGTAYGLYHGVVGLTLLPASLLAGWLWQAVSPAAPFYFGAGLAFLAMLGMMALIRE</sequence>
<evidence type="ECO:0000259" key="6">
    <source>
        <dbReference type="PROSITE" id="PS50850"/>
    </source>
</evidence>
<feature type="transmembrane region" description="Helical" evidence="5">
    <location>
        <begin position="160"/>
        <end position="182"/>
    </location>
</feature>
<dbReference type="GO" id="GO:0022857">
    <property type="term" value="F:transmembrane transporter activity"/>
    <property type="evidence" value="ECO:0007669"/>
    <property type="project" value="InterPro"/>
</dbReference>
<feature type="transmembrane region" description="Helical" evidence="5">
    <location>
        <begin position="22"/>
        <end position="44"/>
    </location>
</feature>
<dbReference type="InterPro" id="IPR020846">
    <property type="entry name" value="MFS_dom"/>
</dbReference>
<dbReference type="PANTHER" id="PTHR23518:SF2">
    <property type="entry name" value="MAJOR FACILITATOR SUPERFAMILY TRANSPORTER"/>
    <property type="match status" value="1"/>
</dbReference>
<dbReference type="CDD" id="cd17370">
    <property type="entry name" value="MFS_MJ1317_like"/>
    <property type="match status" value="1"/>
</dbReference>
<gene>
    <name evidence="7" type="ORF">S06H3_40774</name>
</gene>
<proteinExistence type="predicted"/>
<dbReference type="SUPFAM" id="SSF103473">
    <property type="entry name" value="MFS general substrate transporter"/>
    <property type="match status" value="1"/>
</dbReference>
<feature type="domain" description="Major facilitator superfamily (MFS) profile" evidence="6">
    <location>
        <begin position="55"/>
        <end position="246"/>
    </location>
</feature>
<dbReference type="AlphaFoldDB" id="X1PCG9"/>
<keyword evidence="4 5" id="KW-0472">Membrane</keyword>
<feature type="transmembrane region" description="Helical" evidence="5">
    <location>
        <begin position="136"/>
        <end position="154"/>
    </location>
</feature>
<evidence type="ECO:0000256" key="3">
    <source>
        <dbReference type="ARBA" id="ARBA00022989"/>
    </source>
</evidence>
<dbReference type="InterPro" id="IPR011701">
    <property type="entry name" value="MFS"/>
</dbReference>
<comment type="caution">
    <text evidence="7">The sequence shown here is derived from an EMBL/GenBank/DDBJ whole genome shotgun (WGS) entry which is preliminary data.</text>
</comment>
<protein>
    <recommendedName>
        <fullName evidence="6">Major facilitator superfamily (MFS) profile domain-containing protein</fullName>
    </recommendedName>
</protein>
<evidence type="ECO:0000313" key="7">
    <source>
        <dbReference type="EMBL" id="GAI40166.1"/>
    </source>
</evidence>
<dbReference type="PROSITE" id="PS00216">
    <property type="entry name" value="SUGAR_TRANSPORT_1"/>
    <property type="match status" value="1"/>
</dbReference>
<feature type="transmembrane region" description="Helical" evidence="5">
    <location>
        <begin position="102"/>
        <end position="124"/>
    </location>
</feature>
<dbReference type="PROSITE" id="PS50850">
    <property type="entry name" value="MFS"/>
    <property type="match status" value="1"/>
</dbReference>
<name>X1PCG9_9ZZZZ</name>